<name>A0ABR1SRB7_9PEZI</name>
<dbReference type="EMBL" id="JAQQWL010000018">
    <property type="protein sequence ID" value="KAK8036852.1"/>
    <property type="molecule type" value="Genomic_DNA"/>
</dbReference>
<feature type="compositionally biased region" description="Pro residues" evidence="2">
    <location>
        <begin position="190"/>
        <end position="203"/>
    </location>
</feature>
<dbReference type="RefSeq" id="XP_066707670.1">
    <property type="nucleotide sequence ID" value="XM_066866756.1"/>
</dbReference>
<dbReference type="Pfam" id="PF00172">
    <property type="entry name" value="Zn_clus"/>
    <property type="match status" value="1"/>
</dbReference>
<evidence type="ECO:0000256" key="2">
    <source>
        <dbReference type="SAM" id="MobiDB-lite"/>
    </source>
</evidence>
<dbReference type="PANTHER" id="PTHR47785:SF4">
    <property type="entry name" value="ZN(II)2CYS6 TRANSCRIPTION FACTOR (EUROFUNG)"/>
    <property type="match status" value="1"/>
</dbReference>
<dbReference type="Gene3D" id="4.10.240.10">
    <property type="entry name" value="Zn(2)-C6 fungal-type DNA-binding domain"/>
    <property type="match status" value="1"/>
</dbReference>
<dbReference type="PROSITE" id="PS50048">
    <property type="entry name" value="ZN2_CY6_FUNGAL_2"/>
    <property type="match status" value="1"/>
</dbReference>
<feature type="compositionally biased region" description="Basic and acidic residues" evidence="2">
    <location>
        <begin position="173"/>
        <end position="185"/>
    </location>
</feature>
<sequence length="343" mass="38803">MAYEPFHQGLWAKVREVNSHTFLNGLANFKQLTSHILIRIWSLGRPRPSDVVSQLSFRRTCSIFLQISHPTHQHPHSAGPHHPQLPPPKQYLLTPPHHRPFSRPDELLLNPVQAQLGERRQHEPDQFAQFQIDEHHQHSLECLILPPLRRLNSAGNAPDGLPITPYGMSHPNHQQEDHRRPRSFDDGPQYPQPPATYRPPGAYTPPSPIPVQLPGHYELQNNGGYGHHAPSPEVPYPAPVFIATAKRKAQRASKACNSCRRLKAKCDELKPCKNCKEKGIQCNYREPPVKQLDKVSADIFEGLQSLKAQITSMNTHLTTMESRVTISLKQMDNMIDKVLTNGG</sequence>
<proteinExistence type="predicted"/>
<feature type="region of interest" description="Disordered" evidence="2">
    <location>
        <begin position="155"/>
        <end position="203"/>
    </location>
</feature>
<keyword evidence="1" id="KW-0539">Nucleus</keyword>
<evidence type="ECO:0000313" key="4">
    <source>
        <dbReference type="EMBL" id="KAK8036852.1"/>
    </source>
</evidence>
<feature type="domain" description="Zn(2)-C6 fungal-type" evidence="3">
    <location>
        <begin position="255"/>
        <end position="284"/>
    </location>
</feature>
<dbReference type="PROSITE" id="PS00463">
    <property type="entry name" value="ZN2_CY6_FUNGAL_1"/>
    <property type="match status" value="1"/>
</dbReference>
<dbReference type="PANTHER" id="PTHR47785">
    <property type="entry name" value="ZN(II)2CYS6 TRANSCRIPTION FACTOR (EUROFUNG)-RELATED-RELATED"/>
    <property type="match status" value="1"/>
</dbReference>
<dbReference type="SMART" id="SM00066">
    <property type="entry name" value="GAL4"/>
    <property type="match status" value="1"/>
</dbReference>
<dbReference type="InterPro" id="IPR001138">
    <property type="entry name" value="Zn2Cys6_DnaBD"/>
</dbReference>
<dbReference type="InterPro" id="IPR053181">
    <property type="entry name" value="EcdB-like_regulator"/>
</dbReference>
<evidence type="ECO:0000256" key="1">
    <source>
        <dbReference type="ARBA" id="ARBA00023242"/>
    </source>
</evidence>
<dbReference type="Proteomes" id="UP001480595">
    <property type="component" value="Unassembled WGS sequence"/>
</dbReference>
<evidence type="ECO:0000259" key="3">
    <source>
        <dbReference type="PROSITE" id="PS50048"/>
    </source>
</evidence>
<dbReference type="InterPro" id="IPR036864">
    <property type="entry name" value="Zn2-C6_fun-type_DNA-bd_sf"/>
</dbReference>
<organism evidence="4 5">
    <name type="scientific">Apiospora phragmitis</name>
    <dbReference type="NCBI Taxonomy" id="2905665"/>
    <lineage>
        <taxon>Eukaryota</taxon>
        <taxon>Fungi</taxon>
        <taxon>Dikarya</taxon>
        <taxon>Ascomycota</taxon>
        <taxon>Pezizomycotina</taxon>
        <taxon>Sordariomycetes</taxon>
        <taxon>Xylariomycetidae</taxon>
        <taxon>Amphisphaeriales</taxon>
        <taxon>Apiosporaceae</taxon>
        <taxon>Apiospora</taxon>
    </lineage>
</organism>
<dbReference type="SUPFAM" id="SSF57701">
    <property type="entry name" value="Zn2/Cys6 DNA-binding domain"/>
    <property type="match status" value="1"/>
</dbReference>
<gene>
    <name evidence="4" type="ORF">PG994_015349</name>
</gene>
<reference evidence="4 5" key="1">
    <citation type="submission" date="2023-01" db="EMBL/GenBank/DDBJ databases">
        <title>Analysis of 21 Apiospora genomes using comparative genomics revels a genus with tremendous synthesis potential of carbohydrate active enzymes and secondary metabolites.</title>
        <authorList>
            <person name="Sorensen T."/>
        </authorList>
    </citation>
    <scope>NUCLEOTIDE SEQUENCE [LARGE SCALE GENOMIC DNA]</scope>
    <source>
        <strain evidence="4 5">CBS 135458</strain>
    </source>
</reference>
<dbReference type="CDD" id="cd00067">
    <property type="entry name" value="GAL4"/>
    <property type="match status" value="1"/>
</dbReference>
<dbReference type="GeneID" id="92099821"/>
<comment type="caution">
    <text evidence="4">The sequence shown here is derived from an EMBL/GenBank/DDBJ whole genome shotgun (WGS) entry which is preliminary data.</text>
</comment>
<evidence type="ECO:0000313" key="5">
    <source>
        <dbReference type="Proteomes" id="UP001480595"/>
    </source>
</evidence>
<protein>
    <recommendedName>
        <fullName evidence="3">Zn(2)-C6 fungal-type domain-containing protein</fullName>
    </recommendedName>
</protein>
<keyword evidence="5" id="KW-1185">Reference proteome</keyword>
<accession>A0ABR1SRB7</accession>